<protein>
    <submittedName>
        <fullName evidence="2">Uncharacterized protein</fullName>
    </submittedName>
</protein>
<sequence>MKFKKHINNIIDKAFKTDFTSFIGFVCFVIMIILTSVLVVHTIYKFINNPVPTAGAQEKKKTQ</sequence>
<dbReference type="GeneID" id="24265332"/>
<keyword evidence="3" id="KW-1185">Reference proteome</keyword>
<gene>
    <name evidence="2" type="ORF">AK88_00018</name>
</gene>
<proteinExistence type="predicted"/>
<evidence type="ECO:0000313" key="2">
    <source>
        <dbReference type="EMBL" id="KJP90170.1"/>
    </source>
</evidence>
<keyword evidence="1" id="KW-0472">Membrane</keyword>
<feature type="transmembrane region" description="Helical" evidence="1">
    <location>
        <begin position="21"/>
        <end position="44"/>
    </location>
</feature>
<evidence type="ECO:0000256" key="1">
    <source>
        <dbReference type="SAM" id="Phobius"/>
    </source>
</evidence>
<reference evidence="2 3" key="1">
    <citation type="submission" date="2014-03" db="EMBL/GenBank/DDBJ databases">
        <title>The Genome Sequence of Plasmodium fragile nilgiri.</title>
        <authorList>
            <consortium name="The Broad Institute Genomics Platform"/>
            <consortium name="The Broad Institute Genome Sequencing Center for Infectious Disease"/>
            <person name="Neafsey D."/>
            <person name="Duraisingh M."/>
            <person name="Young S.K."/>
            <person name="Zeng Q."/>
            <person name="Gargeya S."/>
            <person name="Abouelleil A."/>
            <person name="Alvarado L."/>
            <person name="Chapman S.B."/>
            <person name="Gainer-Dewar J."/>
            <person name="Goldberg J."/>
            <person name="Griggs A."/>
            <person name="Gujja S."/>
            <person name="Hansen M."/>
            <person name="Howarth C."/>
            <person name="Imamovic A."/>
            <person name="Larimer J."/>
            <person name="Pearson M."/>
            <person name="Poon T.W."/>
            <person name="Priest M."/>
            <person name="Roberts A."/>
            <person name="Saif S."/>
            <person name="Shea T."/>
            <person name="Sykes S."/>
            <person name="Wortman J."/>
            <person name="Nusbaum C."/>
            <person name="Birren B."/>
        </authorList>
    </citation>
    <scope>NUCLEOTIDE SEQUENCE [LARGE SCALE GENOMIC DNA]</scope>
    <source>
        <strain evidence="3">nilgiri</strain>
    </source>
</reference>
<dbReference type="VEuPathDB" id="PlasmoDB:AK88_00018"/>
<dbReference type="Proteomes" id="UP000054561">
    <property type="component" value="Unassembled WGS sequence"/>
</dbReference>
<keyword evidence="1" id="KW-1133">Transmembrane helix</keyword>
<dbReference type="AlphaFoldDB" id="A0A0D9QSY2"/>
<dbReference type="RefSeq" id="XP_012333092.1">
    <property type="nucleotide sequence ID" value="XM_012477669.1"/>
</dbReference>
<dbReference type="EMBL" id="KQ001645">
    <property type="protein sequence ID" value="KJP90170.1"/>
    <property type="molecule type" value="Genomic_DNA"/>
</dbReference>
<keyword evidence="1" id="KW-0812">Transmembrane</keyword>
<name>A0A0D9QSY2_PLAFR</name>
<evidence type="ECO:0000313" key="3">
    <source>
        <dbReference type="Proteomes" id="UP000054561"/>
    </source>
</evidence>
<accession>A0A0D9QSY2</accession>
<organism evidence="2 3">
    <name type="scientific">Plasmodium fragile</name>
    <dbReference type="NCBI Taxonomy" id="5857"/>
    <lineage>
        <taxon>Eukaryota</taxon>
        <taxon>Sar</taxon>
        <taxon>Alveolata</taxon>
        <taxon>Apicomplexa</taxon>
        <taxon>Aconoidasida</taxon>
        <taxon>Haemosporida</taxon>
        <taxon>Plasmodiidae</taxon>
        <taxon>Plasmodium</taxon>
        <taxon>Plasmodium (Plasmodium)</taxon>
    </lineage>
</organism>